<gene>
    <name evidence="1" type="ORF">SVTN_19025</name>
</gene>
<dbReference type="EMBL" id="CP010407">
    <property type="protein sequence ID" value="AJF66168.1"/>
    <property type="molecule type" value="Genomic_DNA"/>
</dbReference>
<accession>A0A0B5I953</accession>
<keyword evidence="2" id="KW-1185">Reference proteome</keyword>
<dbReference type="Proteomes" id="UP000031774">
    <property type="component" value="Chromosome"/>
</dbReference>
<dbReference type="STRING" id="362257.SVTN_19025"/>
<dbReference type="HOGENOM" id="CLU_1593690_0_0_11"/>
<sequence length="167" mass="18021">METFVMLSFEEGIVKIRSAFAATLMMAIPAGFGVVASASNAAAVTPECVVEDAYDKVCLFEDGGQLFGGRQRFDFYSRTSWANITYDGTSLALYRGDGVTTNVSGAINMDPDSRIAFYYNSNYAGPCFTLRPNKGVFFRAVTLANGKSANDNMNSHQFNAACGTLYG</sequence>
<dbReference type="KEGG" id="svt:SVTN_19025"/>
<protein>
    <recommendedName>
        <fullName evidence="3">Peptidase inhibitor family I36</fullName>
    </recommendedName>
</protein>
<name>A0A0B5I953_9ACTN</name>
<reference evidence="1 2" key="1">
    <citation type="submission" date="2014-12" db="EMBL/GenBank/DDBJ databases">
        <title>Complete genome sequence of Streptomyces vietnamensis strain GIMV4.0001, a genetic manipulable producer of the benzoisochromanequinone antibiotic granaticin.</title>
        <authorList>
            <person name="Deng M.R."/>
            <person name="Guo J."/>
            <person name="Ma L.Y."/>
            <person name="Feng G.D."/>
            <person name="Mo C.Y."/>
            <person name="Zhu H.H."/>
        </authorList>
    </citation>
    <scope>NUCLEOTIDE SEQUENCE [LARGE SCALE GENOMIC DNA]</scope>
    <source>
        <strain evidence="2">GIMV4.0001</strain>
    </source>
</reference>
<dbReference type="AlphaFoldDB" id="A0A0B5I953"/>
<proteinExistence type="predicted"/>
<dbReference type="RefSeq" id="WP_041130182.1">
    <property type="nucleotide sequence ID" value="NZ_CP010407.1"/>
</dbReference>
<evidence type="ECO:0000313" key="2">
    <source>
        <dbReference type="Proteomes" id="UP000031774"/>
    </source>
</evidence>
<organism evidence="1 2">
    <name type="scientific">Streptomyces vietnamensis</name>
    <dbReference type="NCBI Taxonomy" id="362257"/>
    <lineage>
        <taxon>Bacteria</taxon>
        <taxon>Bacillati</taxon>
        <taxon>Actinomycetota</taxon>
        <taxon>Actinomycetes</taxon>
        <taxon>Kitasatosporales</taxon>
        <taxon>Streptomycetaceae</taxon>
        <taxon>Streptomyces</taxon>
    </lineage>
</organism>
<evidence type="ECO:0000313" key="1">
    <source>
        <dbReference type="EMBL" id="AJF66168.1"/>
    </source>
</evidence>
<evidence type="ECO:0008006" key="3">
    <source>
        <dbReference type="Google" id="ProtNLM"/>
    </source>
</evidence>